<reference evidence="9 10" key="1">
    <citation type="journal article" date="2018" name="IMA Fungus">
        <title>IMA Genome-F 9: Draft genome sequence of Annulohypoxylon stygium, Aspergillus mulundensis, Berkeleyomyces basicola (syn. Thielaviopsis basicola), Ceratocystis smalleyi, two Cercospora beticola strains, Coleophoma cylindrospora, Fusarium fracticaudum, Phialophora cf. hyalina, and Morchella septimelata.</title>
        <authorList>
            <person name="Wingfield B.D."/>
            <person name="Bills G.F."/>
            <person name="Dong Y."/>
            <person name="Huang W."/>
            <person name="Nel W.J."/>
            <person name="Swalarsk-Parry B.S."/>
            <person name="Vaghefi N."/>
            <person name="Wilken P.M."/>
            <person name="An Z."/>
            <person name="de Beer Z.W."/>
            <person name="De Vos L."/>
            <person name="Chen L."/>
            <person name="Duong T.A."/>
            <person name="Gao Y."/>
            <person name="Hammerbacher A."/>
            <person name="Kikkert J.R."/>
            <person name="Li Y."/>
            <person name="Li H."/>
            <person name="Li K."/>
            <person name="Li Q."/>
            <person name="Liu X."/>
            <person name="Ma X."/>
            <person name="Naidoo K."/>
            <person name="Pethybridge S.J."/>
            <person name="Sun J."/>
            <person name="Steenkamp E.T."/>
            <person name="van der Nest M.A."/>
            <person name="van Wyk S."/>
            <person name="Wingfield M.J."/>
            <person name="Xiong C."/>
            <person name="Yue Q."/>
            <person name="Zhang X."/>
        </authorList>
    </citation>
    <scope>NUCLEOTIDE SEQUENCE [LARGE SCALE GENOMIC DNA]</scope>
    <source>
        <strain evidence="9 10">BP 5553</strain>
    </source>
</reference>
<dbReference type="SMART" id="SM00066">
    <property type="entry name" value="GAL4"/>
    <property type="match status" value="1"/>
</dbReference>
<dbReference type="Pfam" id="PF04082">
    <property type="entry name" value="Fungal_trans"/>
    <property type="match status" value="1"/>
</dbReference>
<feature type="region of interest" description="Disordered" evidence="6">
    <location>
        <begin position="1"/>
        <end position="21"/>
    </location>
</feature>
<dbReference type="InterPro" id="IPR051127">
    <property type="entry name" value="Fungal_SecMet_Regulators"/>
</dbReference>
<dbReference type="OrthoDB" id="3364175at2759"/>
<evidence type="ECO:0000313" key="9">
    <source>
        <dbReference type="EMBL" id="RDL36434.1"/>
    </source>
</evidence>
<dbReference type="Pfam" id="PF00172">
    <property type="entry name" value="Zn_clus"/>
    <property type="match status" value="1"/>
</dbReference>
<keyword evidence="5" id="KW-0539">Nucleus</keyword>
<accession>A0A370TLN8</accession>
<evidence type="ECO:0000256" key="6">
    <source>
        <dbReference type="SAM" id="MobiDB-lite"/>
    </source>
</evidence>
<dbReference type="InterPro" id="IPR036864">
    <property type="entry name" value="Zn2-C6_fun-type_DNA-bd_sf"/>
</dbReference>
<dbReference type="GO" id="GO:0000981">
    <property type="term" value="F:DNA-binding transcription factor activity, RNA polymerase II-specific"/>
    <property type="evidence" value="ECO:0007669"/>
    <property type="project" value="InterPro"/>
</dbReference>
<gene>
    <name evidence="9" type="ORF">BP5553_05786</name>
</gene>
<dbReference type="PROSITE" id="PS50048">
    <property type="entry name" value="ZN2_CY6_FUNGAL_2"/>
    <property type="match status" value="1"/>
</dbReference>
<dbReference type="PROSITE" id="PS00463">
    <property type="entry name" value="ZN2_CY6_FUNGAL_1"/>
    <property type="match status" value="1"/>
</dbReference>
<feature type="compositionally biased region" description="Acidic residues" evidence="6">
    <location>
        <begin position="131"/>
        <end position="145"/>
    </location>
</feature>
<dbReference type="GO" id="GO:0008270">
    <property type="term" value="F:zinc ion binding"/>
    <property type="evidence" value="ECO:0007669"/>
    <property type="project" value="InterPro"/>
</dbReference>
<evidence type="ECO:0000256" key="1">
    <source>
        <dbReference type="ARBA" id="ARBA00022723"/>
    </source>
</evidence>
<feature type="region of interest" description="Disordered" evidence="6">
    <location>
        <begin position="782"/>
        <end position="803"/>
    </location>
</feature>
<keyword evidence="7" id="KW-1133">Transmembrane helix</keyword>
<keyword evidence="3" id="KW-0238">DNA-binding</keyword>
<keyword evidence="4" id="KW-0804">Transcription</keyword>
<protein>
    <recommendedName>
        <fullName evidence="8">Zn(2)-C6 fungal-type domain-containing protein</fullName>
    </recommendedName>
</protein>
<dbReference type="SMART" id="SM00906">
    <property type="entry name" value="Fungal_trans"/>
    <property type="match status" value="1"/>
</dbReference>
<feature type="transmembrane region" description="Helical" evidence="7">
    <location>
        <begin position="613"/>
        <end position="634"/>
    </location>
</feature>
<dbReference type="EMBL" id="NPIC01000004">
    <property type="protein sequence ID" value="RDL36434.1"/>
    <property type="molecule type" value="Genomic_DNA"/>
</dbReference>
<keyword evidence="1" id="KW-0479">Metal-binding</keyword>
<evidence type="ECO:0000256" key="5">
    <source>
        <dbReference type="ARBA" id="ARBA00023242"/>
    </source>
</evidence>
<sequence length="803" mass="88764">MSSQATRDSFSTPNDKPQSKRRRVSLACSACRARKSRCDGVRPKCSACEELNFECVYTQSSSTSNVIVGKEYLGLLEDRLKAVEDSLAAVKAQQARPQRQIRFDDEETGLTNPPDAVPGTRQLNQQGNGVDLDDDESQDSPDIIDETDGMGAVTFSAEEYCGFFGPSSNISFTRHISRAVARFSHIAEPIFTPDNFEERGFQLNSGVVSVSQPSSPPGRDMRRQNYGLDPGHINIYALPSETKARQLLAQYFSDTGFLFPYLHEETFMKTYDEMQKKNITKVRRTWLGLLNIVMALATSTAVENGLNSDQRSLESDIYYQRAVVLCNEQIMRGTSLEVVQYLLVMGQYLQGTQRSIETWTIHGLAVKAALQLGLHSVEASRRFSPLDQEIRKRTWYGCIVLDRTLSMTFGRPAAIPNDYVKIGLPRHIHEVIEPSSPADPTQDSLARLSVNFFNATITLYKIMWDVINASYGSNLGCDDSTNIFDTVSHLFKMEQQLVEWEASLPPPLALRQAADVSAAIPCSGGISPLLEKCQIILTLRHHNLRILLHRPILVKFLSLVGRGNFDMDFQETNLLQQLGGNSVRICVESATEIIAIIHTIVTSPNPRRMWLGAWWFSLYYAFNAALVIFAALILSHDQTLKASILLPVSLPATGLQKTLGDAAVDLQLLDVGNRMVERCARYLEQLSGDNQNLTIIVVTPSAMPPFPSRGGDDPANQGLQQNYNLGLDRIGKNASQGYSSGMTSNMSPLGMDLGEFMLEGDIEFMNQLAGMGQPIAMGRNMSTSGNLSSQDAQNLGIDEAAGI</sequence>
<evidence type="ECO:0000256" key="3">
    <source>
        <dbReference type="ARBA" id="ARBA00023125"/>
    </source>
</evidence>
<dbReference type="CDD" id="cd00067">
    <property type="entry name" value="GAL4"/>
    <property type="match status" value="1"/>
</dbReference>
<organism evidence="9 10">
    <name type="scientific">Venustampulla echinocandica</name>
    <dbReference type="NCBI Taxonomy" id="2656787"/>
    <lineage>
        <taxon>Eukaryota</taxon>
        <taxon>Fungi</taxon>
        <taxon>Dikarya</taxon>
        <taxon>Ascomycota</taxon>
        <taxon>Pezizomycotina</taxon>
        <taxon>Leotiomycetes</taxon>
        <taxon>Helotiales</taxon>
        <taxon>Pleuroascaceae</taxon>
        <taxon>Venustampulla</taxon>
    </lineage>
</organism>
<evidence type="ECO:0000259" key="8">
    <source>
        <dbReference type="PROSITE" id="PS50048"/>
    </source>
</evidence>
<name>A0A370TLN8_9HELO</name>
<dbReference type="Gene3D" id="4.10.240.10">
    <property type="entry name" value="Zn(2)-C6 fungal-type DNA-binding domain"/>
    <property type="match status" value="1"/>
</dbReference>
<dbReference type="AlphaFoldDB" id="A0A370TLN8"/>
<dbReference type="GO" id="GO:0006351">
    <property type="term" value="P:DNA-templated transcription"/>
    <property type="evidence" value="ECO:0007669"/>
    <property type="project" value="InterPro"/>
</dbReference>
<dbReference type="PANTHER" id="PTHR47424:SF3">
    <property type="entry name" value="REGULATORY PROTEIN GAL4"/>
    <property type="match status" value="1"/>
</dbReference>
<feature type="compositionally biased region" description="Polar residues" evidence="6">
    <location>
        <begin position="1"/>
        <end position="16"/>
    </location>
</feature>
<keyword evidence="10" id="KW-1185">Reference proteome</keyword>
<evidence type="ECO:0000256" key="7">
    <source>
        <dbReference type="SAM" id="Phobius"/>
    </source>
</evidence>
<dbReference type="STRING" id="2656787.A0A370TLN8"/>
<dbReference type="Proteomes" id="UP000254866">
    <property type="component" value="Unassembled WGS sequence"/>
</dbReference>
<dbReference type="GO" id="GO:0000435">
    <property type="term" value="P:positive regulation of transcription from RNA polymerase II promoter by galactose"/>
    <property type="evidence" value="ECO:0007669"/>
    <property type="project" value="TreeGrafter"/>
</dbReference>
<dbReference type="GO" id="GO:0000978">
    <property type="term" value="F:RNA polymerase II cis-regulatory region sequence-specific DNA binding"/>
    <property type="evidence" value="ECO:0007669"/>
    <property type="project" value="TreeGrafter"/>
</dbReference>
<proteinExistence type="predicted"/>
<comment type="caution">
    <text evidence="9">The sequence shown here is derived from an EMBL/GenBank/DDBJ whole genome shotgun (WGS) entry which is preliminary data.</text>
</comment>
<evidence type="ECO:0000256" key="4">
    <source>
        <dbReference type="ARBA" id="ARBA00023163"/>
    </source>
</evidence>
<dbReference type="RefSeq" id="XP_031869090.1">
    <property type="nucleotide sequence ID" value="XM_032014409.1"/>
</dbReference>
<dbReference type="CDD" id="cd12148">
    <property type="entry name" value="fungal_TF_MHR"/>
    <property type="match status" value="1"/>
</dbReference>
<feature type="compositionally biased region" description="Polar residues" evidence="6">
    <location>
        <begin position="782"/>
        <end position="793"/>
    </location>
</feature>
<dbReference type="GeneID" id="43598635"/>
<keyword evidence="7" id="KW-0812">Transmembrane</keyword>
<dbReference type="InterPro" id="IPR007219">
    <property type="entry name" value="XnlR_reg_dom"/>
</dbReference>
<dbReference type="PANTHER" id="PTHR47424">
    <property type="entry name" value="REGULATORY PROTEIN GAL4"/>
    <property type="match status" value="1"/>
</dbReference>
<feature type="domain" description="Zn(2)-C6 fungal-type" evidence="8">
    <location>
        <begin position="27"/>
        <end position="57"/>
    </location>
</feature>
<dbReference type="SUPFAM" id="SSF57701">
    <property type="entry name" value="Zn2/Cys6 DNA-binding domain"/>
    <property type="match status" value="1"/>
</dbReference>
<keyword evidence="2" id="KW-0805">Transcription regulation</keyword>
<evidence type="ECO:0000256" key="2">
    <source>
        <dbReference type="ARBA" id="ARBA00023015"/>
    </source>
</evidence>
<feature type="region of interest" description="Disordered" evidence="6">
    <location>
        <begin position="94"/>
        <end position="145"/>
    </location>
</feature>
<dbReference type="GO" id="GO:0005634">
    <property type="term" value="C:nucleus"/>
    <property type="evidence" value="ECO:0007669"/>
    <property type="project" value="TreeGrafter"/>
</dbReference>
<keyword evidence="7" id="KW-0472">Membrane</keyword>
<evidence type="ECO:0000313" key="10">
    <source>
        <dbReference type="Proteomes" id="UP000254866"/>
    </source>
</evidence>
<dbReference type="InterPro" id="IPR001138">
    <property type="entry name" value="Zn2Cys6_DnaBD"/>
</dbReference>